<evidence type="ECO:0000256" key="1">
    <source>
        <dbReference type="ARBA" id="ARBA00004365"/>
    </source>
</evidence>
<comment type="similarity">
    <text evidence="3">Belongs to the bacterial flagellin family.</text>
</comment>
<protein>
    <submittedName>
        <fullName evidence="7">Flagellar hook-associated protein FlgL</fullName>
    </submittedName>
</protein>
<evidence type="ECO:0000256" key="3">
    <source>
        <dbReference type="ARBA" id="ARBA00005709"/>
    </source>
</evidence>
<organism evidence="7 8">
    <name type="scientific">Dechloromonas hankyongensis</name>
    <dbReference type="NCBI Taxonomy" id="2908002"/>
    <lineage>
        <taxon>Bacteria</taxon>
        <taxon>Pseudomonadati</taxon>
        <taxon>Pseudomonadota</taxon>
        <taxon>Betaproteobacteria</taxon>
        <taxon>Rhodocyclales</taxon>
        <taxon>Azonexaceae</taxon>
        <taxon>Dechloromonas</taxon>
    </lineage>
</organism>
<keyword evidence="7" id="KW-0966">Cell projection</keyword>
<evidence type="ECO:0000313" key="8">
    <source>
        <dbReference type="Proteomes" id="UP001165384"/>
    </source>
</evidence>
<evidence type="ECO:0000256" key="4">
    <source>
        <dbReference type="ARBA" id="ARBA00023143"/>
    </source>
</evidence>
<feature type="domain" description="Flagellin N-terminal" evidence="5">
    <location>
        <begin position="5"/>
        <end position="141"/>
    </location>
</feature>
<dbReference type="PANTHER" id="PTHR42792">
    <property type="entry name" value="FLAGELLIN"/>
    <property type="match status" value="1"/>
</dbReference>
<dbReference type="PANTHER" id="PTHR42792:SF1">
    <property type="entry name" value="FLAGELLAR HOOK-ASSOCIATED PROTEIN 3"/>
    <property type="match status" value="1"/>
</dbReference>
<dbReference type="Pfam" id="PF00669">
    <property type="entry name" value="Flagellin_N"/>
    <property type="match status" value="1"/>
</dbReference>
<keyword evidence="7" id="KW-0969">Cilium</keyword>
<name>A0ABS9K6S7_9RHOO</name>
<dbReference type="RefSeq" id="WP_275712239.1">
    <property type="nucleotide sequence ID" value="NZ_JAKLTN010000005.1"/>
</dbReference>
<keyword evidence="4" id="KW-0975">Bacterial flagellum</keyword>
<evidence type="ECO:0000259" key="6">
    <source>
        <dbReference type="Pfam" id="PF00700"/>
    </source>
</evidence>
<reference evidence="7" key="1">
    <citation type="submission" date="2022-01" db="EMBL/GenBank/DDBJ databases">
        <authorList>
            <person name="Jo J.-H."/>
            <person name="Im W.-T."/>
        </authorList>
    </citation>
    <scope>NUCLEOTIDE SEQUENCE</scope>
    <source>
        <strain evidence="7">XY25</strain>
    </source>
</reference>
<dbReference type="EMBL" id="JAKLTN010000005">
    <property type="protein sequence ID" value="MCG2578846.1"/>
    <property type="molecule type" value="Genomic_DNA"/>
</dbReference>
<accession>A0ABS9K6S7</accession>
<evidence type="ECO:0000259" key="5">
    <source>
        <dbReference type="Pfam" id="PF00669"/>
    </source>
</evidence>
<keyword evidence="7" id="KW-0282">Flagellum</keyword>
<feature type="domain" description="Flagellin C-terminal" evidence="6">
    <location>
        <begin position="237"/>
        <end position="305"/>
    </location>
</feature>
<comment type="subcellular location">
    <subcellularLocation>
        <location evidence="1">Bacterial flagellum</location>
    </subcellularLocation>
    <subcellularLocation>
        <location evidence="2">Secreted</location>
    </subcellularLocation>
</comment>
<dbReference type="InterPro" id="IPR001492">
    <property type="entry name" value="Flagellin"/>
</dbReference>
<dbReference type="Proteomes" id="UP001165384">
    <property type="component" value="Unassembled WGS sequence"/>
</dbReference>
<dbReference type="Gene3D" id="1.20.1330.10">
    <property type="entry name" value="f41 fragment of flagellin, N-terminal domain"/>
    <property type="match status" value="1"/>
</dbReference>
<gene>
    <name evidence="7" type="primary">flgL</name>
    <name evidence="7" type="ORF">LZ012_17770</name>
</gene>
<sequence>MSMRVSTAQINSSGTSGIVRLQSDLYTQQNQISTGRRVVTPKDDPVGAAQALVVTQSQSVNALFMKNQETAQTRLNALDATLDGVNNELSAIYEKAVSAGNGTYSDAERAAVANELEQRLGSLISLANTQDGTGRYVFGGFQSTTKPFDLSGNASPYSLANPYVSYAGDDGVQMLQVTASVSMSISSPGSEVFMRAKDSSGNVTGNSIFDSVKNMVDLLRTPGPSGTSPVYANSLAGIRSSMDSISQVRATVGSSLSSLDTLSNTSSDRDVQYKTQLSNLQDLDYASAITSLSQKKIQLEASQTTYMMIAKLSLFDHL</sequence>
<dbReference type="Pfam" id="PF00700">
    <property type="entry name" value="Flagellin_C"/>
    <property type="match status" value="1"/>
</dbReference>
<dbReference type="NCBIfam" id="TIGR02550">
    <property type="entry name" value="flagell_flgL"/>
    <property type="match status" value="1"/>
</dbReference>
<dbReference type="InterPro" id="IPR013384">
    <property type="entry name" value="Flagell_FlgL"/>
</dbReference>
<comment type="caution">
    <text evidence="7">The sequence shown here is derived from an EMBL/GenBank/DDBJ whole genome shotgun (WGS) entry which is preliminary data.</text>
</comment>
<dbReference type="SUPFAM" id="SSF64518">
    <property type="entry name" value="Phase 1 flagellin"/>
    <property type="match status" value="1"/>
</dbReference>
<dbReference type="InterPro" id="IPR001029">
    <property type="entry name" value="Flagellin_N"/>
</dbReference>
<dbReference type="InterPro" id="IPR046358">
    <property type="entry name" value="Flagellin_C"/>
</dbReference>
<evidence type="ECO:0000313" key="7">
    <source>
        <dbReference type="EMBL" id="MCG2578846.1"/>
    </source>
</evidence>
<proteinExistence type="inferred from homology"/>
<evidence type="ECO:0000256" key="2">
    <source>
        <dbReference type="ARBA" id="ARBA00004613"/>
    </source>
</evidence>
<keyword evidence="8" id="KW-1185">Reference proteome</keyword>